<dbReference type="GO" id="GO:0000978">
    <property type="term" value="F:RNA polymerase II cis-regulatory region sequence-specific DNA binding"/>
    <property type="evidence" value="ECO:0007669"/>
    <property type="project" value="TreeGrafter"/>
</dbReference>
<dbReference type="GO" id="GO:0005667">
    <property type="term" value="C:transcription regulator complex"/>
    <property type="evidence" value="ECO:0007669"/>
    <property type="project" value="TreeGrafter"/>
</dbReference>
<dbReference type="Ensembl" id="ENSLLET00000007640.1">
    <property type="protein sequence ID" value="ENSLLEP00000007338.1"/>
    <property type="gene ID" value="ENSLLEG00000004640.1"/>
</dbReference>
<feature type="compositionally biased region" description="Polar residues" evidence="10">
    <location>
        <begin position="1052"/>
        <end position="1063"/>
    </location>
</feature>
<dbReference type="InterPro" id="IPR032397">
    <property type="entry name" value="RHD_dimer"/>
</dbReference>
<dbReference type="GO" id="GO:0005634">
    <property type="term" value="C:nucleus"/>
    <property type="evidence" value="ECO:0007669"/>
    <property type="project" value="UniProtKB-SubCell"/>
</dbReference>
<dbReference type="InterPro" id="IPR011539">
    <property type="entry name" value="RHD_DNA_bind_dom"/>
</dbReference>
<feature type="domain" description="RHD" evidence="11">
    <location>
        <begin position="452"/>
        <end position="633"/>
    </location>
</feature>
<dbReference type="FunFam" id="2.60.40.340:FF:000001">
    <property type="entry name" value="Nuclear factor of activated T-cells, cytoplasmic, calcineurin-dependent 2"/>
    <property type="match status" value="1"/>
</dbReference>
<dbReference type="Pfam" id="PF00554">
    <property type="entry name" value="RHD_DNA_bind"/>
    <property type="match status" value="1"/>
</dbReference>
<feature type="region of interest" description="Disordered" evidence="10">
    <location>
        <begin position="1052"/>
        <end position="1077"/>
    </location>
</feature>
<dbReference type="SMART" id="SM00429">
    <property type="entry name" value="IPT"/>
    <property type="match status" value="1"/>
</dbReference>
<dbReference type="InterPro" id="IPR008366">
    <property type="entry name" value="NFAT"/>
</dbReference>
<feature type="region of interest" description="Disordered" evidence="10">
    <location>
        <begin position="256"/>
        <end position="417"/>
    </location>
</feature>
<dbReference type="GO" id="GO:0005737">
    <property type="term" value="C:cytoplasm"/>
    <property type="evidence" value="ECO:0007669"/>
    <property type="project" value="UniProtKB-SubCell"/>
</dbReference>
<dbReference type="Gene3D" id="2.60.40.10">
    <property type="entry name" value="Immunoglobulins"/>
    <property type="match status" value="1"/>
</dbReference>
<evidence type="ECO:0000256" key="6">
    <source>
        <dbReference type="ARBA" id="ARBA00023015"/>
    </source>
</evidence>
<evidence type="ECO:0000256" key="4">
    <source>
        <dbReference type="ARBA" id="ARBA00022553"/>
    </source>
</evidence>
<dbReference type="InterPro" id="IPR013783">
    <property type="entry name" value="Ig-like_fold"/>
</dbReference>
<evidence type="ECO:0000256" key="1">
    <source>
        <dbReference type="ARBA" id="ARBA00004123"/>
    </source>
</evidence>
<dbReference type="OrthoDB" id="5346094at2759"/>
<feature type="compositionally biased region" description="Basic and acidic residues" evidence="10">
    <location>
        <begin position="184"/>
        <end position="199"/>
    </location>
</feature>
<dbReference type="InterPro" id="IPR037059">
    <property type="entry name" value="RHD_DNA_bind_dom_sf"/>
</dbReference>
<evidence type="ECO:0000259" key="11">
    <source>
        <dbReference type="PROSITE" id="PS50254"/>
    </source>
</evidence>
<keyword evidence="3" id="KW-0963">Cytoplasm</keyword>
<dbReference type="SUPFAM" id="SSF49417">
    <property type="entry name" value="p53-like transcription factors"/>
    <property type="match status" value="1"/>
</dbReference>
<protein>
    <submittedName>
        <fullName evidence="12">Nuclear factor of activated T cells 4</fullName>
    </submittedName>
</protein>
<dbReference type="PANTHER" id="PTHR12533">
    <property type="entry name" value="NFAT"/>
    <property type="match status" value="1"/>
</dbReference>
<dbReference type="PRINTS" id="PR01789">
    <property type="entry name" value="NUCFACTORATC"/>
</dbReference>
<keyword evidence="5" id="KW-0677">Repeat</keyword>
<reference evidence="12" key="1">
    <citation type="submission" date="2025-08" db="UniProtKB">
        <authorList>
            <consortium name="Ensembl"/>
        </authorList>
    </citation>
    <scope>IDENTIFICATION</scope>
</reference>
<dbReference type="PROSITE" id="PS50254">
    <property type="entry name" value="REL_2"/>
    <property type="match status" value="1"/>
</dbReference>
<dbReference type="GeneTree" id="ENSGT00940000160923"/>
<evidence type="ECO:0000256" key="7">
    <source>
        <dbReference type="ARBA" id="ARBA00023125"/>
    </source>
</evidence>
<evidence type="ECO:0000256" key="5">
    <source>
        <dbReference type="ARBA" id="ARBA00022737"/>
    </source>
</evidence>
<comment type="subcellular location">
    <subcellularLocation>
        <location evidence="2">Cytoplasm</location>
    </subcellularLocation>
    <subcellularLocation>
        <location evidence="1">Nucleus</location>
    </subcellularLocation>
</comment>
<keyword evidence="8" id="KW-0804">Transcription</keyword>
<dbReference type="InterPro" id="IPR014756">
    <property type="entry name" value="Ig_E-set"/>
</dbReference>
<keyword evidence="7" id="KW-0238">DNA-binding</keyword>
<keyword evidence="6" id="KW-0805">Transcription regulation</keyword>
<reference evidence="12" key="2">
    <citation type="submission" date="2025-09" db="UniProtKB">
        <authorList>
            <consortium name="Ensembl"/>
        </authorList>
    </citation>
    <scope>IDENTIFICATION</scope>
</reference>
<evidence type="ECO:0000256" key="2">
    <source>
        <dbReference type="ARBA" id="ARBA00004496"/>
    </source>
</evidence>
<dbReference type="InterPro" id="IPR008967">
    <property type="entry name" value="p53-like_TF_DNA-bd_sf"/>
</dbReference>
<feature type="region of interest" description="Disordered" evidence="10">
    <location>
        <begin position="843"/>
        <end position="894"/>
    </location>
</feature>
<evidence type="ECO:0000313" key="13">
    <source>
        <dbReference type="Proteomes" id="UP000694569"/>
    </source>
</evidence>
<accession>A0A8C5P9T3</accession>
<dbReference type="SUPFAM" id="SSF81296">
    <property type="entry name" value="E set domains"/>
    <property type="match status" value="1"/>
</dbReference>
<sequence>MLGKVSLSRCLSLSLLPPFPSMESPFTLDHVLLLEEMTTASWEDESPKPLPPQMGASICQDGDLDFRLIFGEDSDSLSPRSALQATDVEPEDVSQGHEADSDSTMSLNAPNNCVMSGTGGGMACLARAGMHSPPPRRSSDHDLNGTFLSQPSRFIPLGGSRFLECPSIRITSDSPGNSDGEPEEQGRNDLWDDRPHRDQLFLPPDPFGYRDSFLSPSPASSHSSWSFLSSEASSCDSLGQMCEEVERELNEAASRFTLASPLGSPRGSPKPWGGHNDEFWPASSISGLSTSPREELLSPFPQGQASRPTSPCGKRRYSNSNEEGNHQISSPSPATSRRGSLGEDSLILERATSPKPSEQSQQSSPAPSVERGDNIPQKARRTSAEQTVAPVRNDESGSPGKAFPTASPAEENSGLFSQSRKENAGMDYLSVPSALAWSKSRVGGQSPIFRSSSLPPLDWPLPIQFEGMELRVEVQPRTHHRAHYETEGSRGAVKASPGGHPVVKLIGYNEKPLTLQMFIGTADERNLRPHAFYQVHRITGKMVATPSYEAVVASTKVLEMSLLPENNMCANIDCAGILKLRNSDIELRKGETDIGRKNTRVRLVFRVHIPQGAGKGISLQVASIPIECSQRSAQELPQVENYSLSACSVNGRQELLLCGANFLPDSKVIFLEKGPDGKLQWEEEAKVNRLKSSESMLSVQVPEYCNKEITRPLQVYFYISNGRRKRSPMQSFRYLPIIFKEESVPEHGLQTYPSVSHPPPCHIPLEAGQMDLSTSFGPPIPSNLCDTPMEVSPYYTTQQPERGYPSSHDCTVGSSSFLGCYFNPPVHPEFKCPPYSENGNDVSLPLPFHSNTSPQLPPSPVPWSPQPCSSQSVSPLPFSGPLLPHLTSPNKLDETGAASHQNYLASSILSSLEFDANTNHFPPNYQPFPTCAPPSYTTLSNGERSEPTQLEHTSTSPDMIRSEGSSNHHFTSNTLTNHQSHHSNSKSEVTHLRFPIVPSSLPVSKEDEGSPTFPSYQSLSNCSSATLTSLCPSSHTSTFSAPSSSIVLTSTSQNLEHQSNATTNHHEDICYQSPGGDYRKTAVRQERDVVKDDGQQFESPFHPIPIQGITLEEVSEFIGQDLSRFPDQQQED</sequence>
<dbReference type="Gene3D" id="2.60.40.340">
    <property type="entry name" value="Rel homology domain (RHD), DNA-binding domain"/>
    <property type="match status" value="1"/>
</dbReference>
<evidence type="ECO:0000313" key="12">
    <source>
        <dbReference type="Ensembl" id="ENSLLEP00000007338.1"/>
    </source>
</evidence>
<keyword evidence="4" id="KW-0597">Phosphoprotein</keyword>
<feature type="region of interest" description="Disordered" evidence="10">
    <location>
        <begin position="167"/>
        <end position="202"/>
    </location>
</feature>
<dbReference type="InterPro" id="IPR002909">
    <property type="entry name" value="IPT_dom"/>
</dbReference>
<gene>
    <name evidence="12" type="primary">NFATC4</name>
</gene>
<feature type="compositionally biased region" description="Polar residues" evidence="10">
    <location>
        <begin position="935"/>
        <end position="978"/>
    </location>
</feature>
<name>A0A8C5P9T3_9ANUR</name>
<evidence type="ECO:0000256" key="10">
    <source>
        <dbReference type="SAM" id="MobiDB-lite"/>
    </source>
</evidence>
<proteinExistence type="predicted"/>
<keyword evidence="13" id="KW-1185">Reference proteome</keyword>
<feature type="compositionally biased region" description="Low complexity" evidence="10">
    <location>
        <begin position="353"/>
        <end position="368"/>
    </location>
</feature>
<feature type="compositionally biased region" description="Pro residues" evidence="10">
    <location>
        <begin position="855"/>
        <end position="865"/>
    </location>
</feature>
<evidence type="ECO:0000256" key="9">
    <source>
        <dbReference type="ARBA" id="ARBA00023242"/>
    </source>
</evidence>
<feature type="region of interest" description="Disordered" evidence="10">
    <location>
        <begin position="935"/>
        <end position="989"/>
    </location>
</feature>
<feature type="region of interest" description="Disordered" evidence="10">
    <location>
        <begin position="75"/>
        <end position="108"/>
    </location>
</feature>
<dbReference type="Pfam" id="PF16179">
    <property type="entry name" value="RHD_dimer"/>
    <property type="match status" value="1"/>
</dbReference>
<dbReference type="FunFam" id="2.60.40.10:FF:000040">
    <property type="entry name" value="Nuclear factor of activated T-cells, cytoplasmic, calcineurin-dependent 2"/>
    <property type="match status" value="1"/>
</dbReference>
<organism evidence="12 13">
    <name type="scientific">Leptobrachium leishanense</name>
    <name type="common">Leishan spiny toad</name>
    <dbReference type="NCBI Taxonomy" id="445787"/>
    <lineage>
        <taxon>Eukaryota</taxon>
        <taxon>Metazoa</taxon>
        <taxon>Chordata</taxon>
        <taxon>Craniata</taxon>
        <taxon>Vertebrata</taxon>
        <taxon>Euteleostomi</taxon>
        <taxon>Amphibia</taxon>
        <taxon>Batrachia</taxon>
        <taxon>Anura</taxon>
        <taxon>Pelobatoidea</taxon>
        <taxon>Megophryidae</taxon>
        <taxon>Leptobrachium</taxon>
    </lineage>
</organism>
<evidence type="ECO:0000256" key="3">
    <source>
        <dbReference type="ARBA" id="ARBA00022490"/>
    </source>
</evidence>
<dbReference type="PANTHER" id="PTHR12533:SF11">
    <property type="entry name" value="NUCLEAR FACTOR OF ACTIVATED T-CELLS, CYTOPLASMIC 4"/>
    <property type="match status" value="1"/>
</dbReference>
<dbReference type="AlphaFoldDB" id="A0A8C5P9T3"/>
<dbReference type="GO" id="GO:0000981">
    <property type="term" value="F:DNA-binding transcription factor activity, RNA polymerase II-specific"/>
    <property type="evidence" value="ECO:0007669"/>
    <property type="project" value="TreeGrafter"/>
</dbReference>
<evidence type="ECO:0000256" key="8">
    <source>
        <dbReference type="ARBA" id="ARBA00023163"/>
    </source>
</evidence>
<feature type="compositionally biased region" description="Low complexity" evidence="10">
    <location>
        <begin position="866"/>
        <end position="877"/>
    </location>
</feature>
<feature type="compositionally biased region" description="Polar residues" evidence="10">
    <location>
        <begin position="318"/>
        <end position="338"/>
    </location>
</feature>
<dbReference type="GO" id="GO:0033173">
    <property type="term" value="P:calcineurin-NFAT signaling cascade"/>
    <property type="evidence" value="ECO:0007669"/>
    <property type="project" value="TreeGrafter"/>
</dbReference>
<keyword evidence="9" id="KW-0539">Nucleus</keyword>
<dbReference type="Proteomes" id="UP000694569">
    <property type="component" value="Unplaced"/>
</dbReference>